<organism evidence="2 3">
    <name type="scientific">Granulicella sibirica</name>
    <dbReference type="NCBI Taxonomy" id="2479048"/>
    <lineage>
        <taxon>Bacteria</taxon>
        <taxon>Pseudomonadati</taxon>
        <taxon>Acidobacteriota</taxon>
        <taxon>Terriglobia</taxon>
        <taxon>Terriglobales</taxon>
        <taxon>Acidobacteriaceae</taxon>
        <taxon>Granulicella</taxon>
    </lineage>
</organism>
<evidence type="ECO:0000313" key="3">
    <source>
        <dbReference type="Proteomes" id="UP000289437"/>
    </source>
</evidence>
<feature type="region of interest" description="Disordered" evidence="1">
    <location>
        <begin position="1"/>
        <end position="20"/>
    </location>
</feature>
<evidence type="ECO:0000313" key="2">
    <source>
        <dbReference type="EMBL" id="RXH56590.1"/>
    </source>
</evidence>
<dbReference type="AlphaFoldDB" id="A0A4Q0T2F1"/>
<protein>
    <submittedName>
        <fullName evidence="2">Uncharacterized protein</fullName>
    </submittedName>
</protein>
<reference evidence="2 3" key="1">
    <citation type="submission" date="2018-11" db="EMBL/GenBank/DDBJ databases">
        <authorList>
            <person name="Mardanov A.V."/>
            <person name="Ravin N.V."/>
            <person name="Dedysh S.N."/>
        </authorList>
    </citation>
    <scope>NUCLEOTIDE SEQUENCE [LARGE SCALE GENOMIC DNA]</scope>
    <source>
        <strain evidence="2 3">AF10</strain>
    </source>
</reference>
<name>A0A4Q0T2F1_9BACT</name>
<keyword evidence="3" id="KW-1185">Reference proteome</keyword>
<feature type="compositionally biased region" description="Polar residues" evidence="1">
    <location>
        <begin position="1"/>
        <end position="15"/>
    </location>
</feature>
<dbReference type="EMBL" id="RDSM01000002">
    <property type="protein sequence ID" value="RXH56590.1"/>
    <property type="molecule type" value="Genomic_DNA"/>
</dbReference>
<evidence type="ECO:0000256" key="1">
    <source>
        <dbReference type="SAM" id="MobiDB-lite"/>
    </source>
</evidence>
<reference evidence="3" key="2">
    <citation type="submission" date="2019-02" db="EMBL/GenBank/DDBJ databases">
        <title>Granulicella sibirica sp. nov., a psychrotolerant acidobacterium isolated from an organic soil layer in forested tundra, West Siberia.</title>
        <authorList>
            <person name="Oshkin I.Y."/>
            <person name="Kulichevskaya I.S."/>
            <person name="Rijpstra W.I.C."/>
            <person name="Sinninghe Damste J.S."/>
            <person name="Rakitin A.L."/>
            <person name="Ravin N.V."/>
            <person name="Dedysh S.N."/>
        </authorList>
    </citation>
    <scope>NUCLEOTIDE SEQUENCE [LARGE SCALE GENOMIC DNA]</scope>
    <source>
        <strain evidence="3">AF10</strain>
    </source>
</reference>
<sequence length="57" mass="6108">MTDGDSQVTKQSGHGTSFACCWPMKRTQVQAKPFRLPSLGGASVRIRRMVSGSGPRG</sequence>
<gene>
    <name evidence="2" type="ORF">GRAN_3447</name>
</gene>
<comment type="caution">
    <text evidence="2">The sequence shown here is derived from an EMBL/GenBank/DDBJ whole genome shotgun (WGS) entry which is preliminary data.</text>
</comment>
<accession>A0A4Q0T2F1</accession>
<proteinExistence type="predicted"/>
<dbReference type="Proteomes" id="UP000289437">
    <property type="component" value="Unassembled WGS sequence"/>
</dbReference>